<dbReference type="Proteomes" id="UP000887574">
    <property type="component" value="Unplaced"/>
</dbReference>
<proteinExistence type="predicted"/>
<organism evidence="1 2">
    <name type="scientific">Ditylenchus dipsaci</name>
    <dbReference type="NCBI Taxonomy" id="166011"/>
    <lineage>
        <taxon>Eukaryota</taxon>
        <taxon>Metazoa</taxon>
        <taxon>Ecdysozoa</taxon>
        <taxon>Nematoda</taxon>
        <taxon>Chromadorea</taxon>
        <taxon>Rhabditida</taxon>
        <taxon>Tylenchina</taxon>
        <taxon>Tylenchomorpha</taxon>
        <taxon>Sphaerularioidea</taxon>
        <taxon>Anguinidae</taxon>
        <taxon>Anguininae</taxon>
        <taxon>Ditylenchus</taxon>
    </lineage>
</organism>
<keyword evidence="1" id="KW-1185">Reference proteome</keyword>
<dbReference type="AlphaFoldDB" id="A0A915DCM1"/>
<evidence type="ECO:0000313" key="1">
    <source>
        <dbReference type="Proteomes" id="UP000887574"/>
    </source>
</evidence>
<name>A0A915DCM1_9BILA</name>
<evidence type="ECO:0000313" key="2">
    <source>
        <dbReference type="WBParaSite" id="jg18011"/>
    </source>
</evidence>
<reference evidence="2" key="1">
    <citation type="submission" date="2022-11" db="UniProtKB">
        <authorList>
            <consortium name="WormBaseParasite"/>
        </authorList>
    </citation>
    <scope>IDENTIFICATION</scope>
</reference>
<accession>A0A915DCM1</accession>
<sequence>MLIVTRIARIIQFHRIPRRRSKAVHATARNKNQIEDSSPVSSEVESIIEREAYEETAVRALEIGIAISIRSLFVCQKTSTSNCCVEYFDMQPDWKPRPKCQARQRSQKRTNSRSGAIEVVCYDPKSPGALNFGGSEEKIRDGFASAAWIFASLSSSHTFFYRSQLESYVFVLTSKRIQISCVLL</sequence>
<dbReference type="WBParaSite" id="jg18011">
    <property type="protein sequence ID" value="jg18011"/>
    <property type="gene ID" value="jg18011"/>
</dbReference>
<protein>
    <submittedName>
        <fullName evidence="2">Uncharacterized protein</fullName>
    </submittedName>
</protein>